<dbReference type="Gene3D" id="2.40.170.20">
    <property type="entry name" value="TonB-dependent receptor, beta-barrel domain"/>
    <property type="match status" value="1"/>
</dbReference>
<keyword evidence="2" id="KW-0472">Membrane</keyword>
<dbReference type="SUPFAM" id="SSF56935">
    <property type="entry name" value="Porins"/>
    <property type="match status" value="1"/>
</dbReference>
<evidence type="ECO:0000256" key="1">
    <source>
        <dbReference type="ARBA" id="ARBA00004442"/>
    </source>
</evidence>
<feature type="signal peptide" evidence="4">
    <location>
        <begin position="1"/>
        <end position="26"/>
    </location>
</feature>
<accession>A0A316HZL1</accession>
<evidence type="ECO:0000313" key="5">
    <source>
        <dbReference type="EMBL" id="PWK86767.1"/>
    </source>
</evidence>
<comment type="subcellular location">
    <subcellularLocation>
        <location evidence="1">Cell outer membrane</location>
    </subcellularLocation>
</comment>
<organism evidence="5 6">
    <name type="scientific">Fulvimonas soli</name>
    <dbReference type="NCBI Taxonomy" id="155197"/>
    <lineage>
        <taxon>Bacteria</taxon>
        <taxon>Pseudomonadati</taxon>
        <taxon>Pseudomonadota</taxon>
        <taxon>Gammaproteobacteria</taxon>
        <taxon>Lysobacterales</taxon>
        <taxon>Rhodanobacteraceae</taxon>
        <taxon>Fulvimonas</taxon>
    </lineage>
</organism>
<comment type="caution">
    <text evidence="5">The sequence shown here is derived from an EMBL/GenBank/DDBJ whole genome shotgun (WGS) entry which is preliminary data.</text>
</comment>
<dbReference type="AlphaFoldDB" id="A0A316HZL1"/>
<dbReference type="RefSeq" id="WP_109723765.1">
    <property type="nucleotide sequence ID" value="NZ_MSZV01000018.1"/>
</dbReference>
<feature type="chain" id="PRO_5016444221" evidence="4">
    <location>
        <begin position="27"/>
        <end position="864"/>
    </location>
</feature>
<keyword evidence="3" id="KW-0998">Cell outer membrane</keyword>
<evidence type="ECO:0000256" key="4">
    <source>
        <dbReference type="SAM" id="SignalP"/>
    </source>
</evidence>
<name>A0A316HZL1_9GAMM</name>
<keyword evidence="4" id="KW-0732">Signal</keyword>
<gene>
    <name evidence="5" type="ORF">C7456_107158</name>
</gene>
<dbReference type="EMBL" id="QGHC01000007">
    <property type="protein sequence ID" value="PWK86767.1"/>
    <property type="molecule type" value="Genomic_DNA"/>
</dbReference>
<evidence type="ECO:0000313" key="6">
    <source>
        <dbReference type="Proteomes" id="UP000245812"/>
    </source>
</evidence>
<evidence type="ECO:0000256" key="2">
    <source>
        <dbReference type="ARBA" id="ARBA00023136"/>
    </source>
</evidence>
<protein>
    <submittedName>
        <fullName evidence="5">Putative beta-barrel porin MtrB/PioB</fullName>
    </submittedName>
</protein>
<evidence type="ECO:0000256" key="3">
    <source>
        <dbReference type="ARBA" id="ARBA00023237"/>
    </source>
</evidence>
<dbReference type="InterPro" id="IPR036942">
    <property type="entry name" value="Beta-barrel_TonB_sf"/>
</dbReference>
<dbReference type="Proteomes" id="UP000245812">
    <property type="component" value="Unassembled WGS sequence"/>
</dbReference>
<keyword evidence="6" id="KW-1185">Reference proteome</keyword>
<proteinExistence type="predicted"/>
<dbReference type="InterPro" id="IPR020016">
    <property type="entry name" value="Decahaem-assoc_OM_MtrB/PioB"/>
</dbReference>
<dbReference type="Pfam" id="PF11854">
    <property type="entry name" value="MtrB_PioB"/>
    <property type="match status" value="1"/>
</dbReference>
<dbReference type="GO" id="GO:0009279">
    <property type="term" value="C:cell outer membrane"/>
    <property type="evidence" value="ECO:0007669"/>
    <property type="project" value="UniProtKB-SubCell"/>
</dbReference>
<sequence length="864" mass="95830">MRTIKPMPFAILLGLAGCCMALPAVAGDGSDSMRVGDLQYGNGLDPRGWTPLMAPGDEGMSWLHPGQLRTPSGALYPYPYGPPTRPLGGGDWTYWGLLELGYIHVNGDRNAEFFRQYTDWKNGAALGLFALGFDNRKTGGYVEFRGSRLSADDQYYRLRAGRYGSYKIEAFYRDIPHTVSTSAYPVWNGVGSTDLTLPSGLTPGDSTIAAVQQASRDAPRRSIGLTRTREGLSLEGELYRHWIGYASVTNEERNGTRLWGGPMFFSFAFPSTGSPYGGNGGVLETVRPIDFTTTDVNLGLRNVGKLWRFNAVYTGSFFRDHKDHLNYQNPFLITNVVGLPNAGLVTDGQFSLEPDNDYHNLRLELSRELKWHGELSLAAAYGTMRQNDTLLPPVNCTGTLGFAGGPFQQLIPCADWNTTAALSESSAHARIDTGLFDAKLSFHPSSAFGWHADLRYYKEDNKTRYLAYNPLTGQYGYISENGSQGSVVPGEVGIFDNGYYSTSNVQIANIPFGYDDTLFELGVDWNASRDNSFNLVYTFDHNEPKHRERKRLDEQRLKLSWVSKSLGDATLRASIEYADRTGGHYDYDPYEAYYSASLPGYVPADGIAPTAFTVDAMRKYDMSDRKESKARVILLYPLGESSTVSATFYGSRDQYDAQVGRQNTRTTGFTGEWDWQPSPRTNASVYVGAESTHLKFANVADNEAIVGAAGSEDPSLGGPLYPLENYWHDLDNERDYNAGVNFSHDFGRVRLDLGWNYTQSLSKLDYAYASTAALTHPDAAALTPDDAFPNNHYRSSTFSASLGFPVTRSVGVRLFGQYQSGSFLDWHYLGFDDTLVYDHRIYTDEGPQLHYSVTVVGVMLNVKL</sequence>
<reference evidence="5 6" key="1">
    <citation type="submission" date="2018-05" db="EMBL/GenBank/DDBJ databases">
        <title>Genomic Encyclopedia of Type Strains, Phase IV (KMG-IV): sequencing the most valuable type-strain genomes for metagenomic binning, comparative biology and taxonomic classification.</title>
        <authorList>
            <person name="Goeker M."/>
        </authorList>
    </citation>
    <scope>NUCLEOTIDE SEQUENCE [LARGE SCALE GENOMIC DNA]</scope>
    <source>
        <strain evidence="5 6">DSM 14263</strain>
    </source>
</reference>
<dbReference type="OrthoDB" id="5925787at2"/>
<dbReference type="PROSITE" id="PS51257">
    <property type="entry name" value="PROKAR_LIPOPROTEIN"/>
    <property type="match status" value="1"/>
</dbReference>